<evidence type="ECO:0000256" key="6">
    <source>
        <dbReference type="SAM" id="SignalP"/>
    </source>
</evidence>
<protein>
    <submittedName>
        <fullName evidence="8">Venom serine protease</fullName>
    </submittedName>
</protein>
<evidence type="ECO:0000256" key="3">
    <source>
        <dbReference type="ARBA" id="ARBA00022825"/>
    </source>
</evidence>
<name>A0A8D8VTG7_9HEMI</name>
<evidence type="ECO:0000256" key="2">
    <source>
        <dbReference type="ARBA" id="ARBA00022801"/>
    </source>
</evidence>
<dbReference type="InterPro" id="IPR001254">
    <property type="entry name" value="Trypsin_dom"/>
</dbReference>
<dbReference type="SUPFAM" id="SSF50494">
    <property type="entry name" value="Trypsin-like serine proteases"/>
    <property type="match status" value="1"/>
</dbReference>
<dbReference type="PROSITE" id="PS00134">
    <property type="entry name" value="TRYPSIN_HIS"/>
    <property type="match status" value="1"/>
</dbReference>
<feature type="compositionally biased region" description="Polar residues" evidence="5">
    <location>
        <begin position="551"/>
        <end position="560"/>
    </location>
</feature>
<dbReference type="InterPro" id="IPR018114">
    <property type="entry name" value="TRYPSIN_HIS"/>
</dbReference>
<feature type="chain" id="PRO_5034147813" evidence="6">
    <location>
        <begin position="20"/>
        <end position="856"/>
    </location>
</feature>
<organism evidence="8">
    <name type="scientific">Cacopsylla melanoneura</name>
    <dbReference type="NCBI Taxonomy" id="428564"/>
    <lineage>
        <taxon>Eukaryota</taxon>
        <taxon>Metazoa</taxon>
        <taxon>Ecdysozoa</taxon>
        <taxon>Arthropoda</taxon>
        <taxon>Hexapoda</taxon>
        <taxon>Insecta</taxon>
        <taxon>Pterygota</taxon>
        <taxon>Neoptera</taxon>
        <taxon>Paraneoptera</taxon>
        <taxon>Hemiptera</taxon>
        <taxon>Sternorrhyncha</taxon>
        <taxon>Psylloidea</taxon>
        <taxon>Psyllidae</taxon>
        <taxon>Psyllinae</taxon>
        <taxon>Cacopsylla</taxon>
    </lineage>
</organism>
<evidence type="ECO:0000313" key="8">
    <source>
        <dbReference type="EMBL" id="CAG6635113.1"/>
    </source>
</evidence>
<keyword evidence="4" id="KW-1015">Disulfide bond</keyword>
<dbReference type="PANTHER" id="PTHR24276:SF98">
    <property type="entry name" value="FI18310P1-RELATED"/>
    <property type="match status" value="1"/>
</dbReference>
<accession>A0A8D8VTG7</accession>
<sequence>MRKILVLFYVLMVTIGSLTLKITTQDDELIDDSMNSKTRKPFETTDNIEEIGYEVHGLFPKATRKIQTNTKDNPKTLDTANLPHPEERGNSYNEELTENDRKRTSNTLQTKISVDRKKSNRIIKIINGSESRSHEFPGAICLYQRNTLLHMFSFVQYKCTGVLITPHHILTAGHCLPRSVPRFLQYTNYYLAWGGHSNTQYIDNKISKRHEISDTNFKSGEQIRTCNRWYKHPQQDSLQFIYDIGVIKCDLAFKLIPDVLEIVPIAQNFPFQEDTAVDMIGWGVFNSQNERHIYLNKYTTHILSPNACKNNYINITAQHHICTYNNASRSYKGDSGAPALYTIQRANNCRKSQIVGNSEISETQDIPGVTGNSRRNCKPVSLNIDDIFESLTNKTQNFALPVQNIGNINDKPTNKIQNCTLSNVQIDKMVENISNTTEDNLILTDIMDKLSQNQTTKSINYTIQNVNTDKIKENIENKNENFTNPIAETAKTNEIKLEMDIGDYTCHLEETCACTNTTNGNYYLLYTGEKNYTHIPPNEIHNLTNKNHTNSFIDGHNLTNNDDRKTTKRTGNNTQSYKNNHSHRSHEWYKNTSNTIPESRKLNELYSCANNEFIVSPSKRFSHYKCNGSSICFTSNINTMNNNANSTCMQCLCCNPNIAHTTIRCEKNKTSHNHKNDQAESEVSMLDKIRRFNEIYHNRQNEQSVNEISTVNKNHRVNQISKHETIGTLLKNQNGSQFINEISNNKKQFELRGMSLNDHYPTQYLEEKSSTLPLDTKKEDILDENYVCTVTNMTDSEYNEIYSESYGKKVIIGITSFHLNEYVVLTNITDEYYRFIHEAIEKTDRMSSLIWVDSEK</sequence>
<evidence type="ECO:0000256" key="5">
    <source>
        <dbReference type="SAM" id="MobiDB-lite"/>
    </source>
</evidence>
<dbReference type="InterPro" id="IPR043504">
    <property type="entry name" value="Peptidase_S1_PA_chymotrypsin"/>
</dbReference>
<keyword evidence="6" id="KW-0732">Signal</keyword>
<feature type="region of interest" description="Disordered" evidence="5">
    <location>
        <begin position="551"/>
        <end position="587"/>
    </location>
</feature>
<dbReference type="SMART" id="SM00020">
    <property type="entry name" value="Tryp_SPc"/>
    <property type="match status" value="1"/>
</dbReference>
<dbReference type="GO" id="GO:0004252">
    <property type="term" value="F:serine-type endopeptidase activity"/>
    <property type="evidence" value="ECO:0007669"/>
    <property type="project" value="InterPro"/>
</dbReference>
<dbReference type="PROSITE" id="PS50240">
    <property type="entry name" value="TRYPSIN_DOM"/>
    <property type="match status" value="1"/>
</dbReference>
<evidence type="ECO:0000256" key="1">
    <source>
        <dbReference type="ARBA" id="ARBA00022670"/>
    </source>
</evidence>
<evidence type="ECO:0000256" key="4">
    <source>
        <dbReference type="ARBA" id="ARBA00023157"/>
    </source>
</evidence>
<reference evidence="8" key="1">
    <citation type="submission" date="2021-05" db="EMBL/GenBank/DDBJ databases">
        <authorList>
            <person name="Alioto T."/>
            <person name="Alioto T."/>
            <person name="Gomez Garrido J."/>
        </authorList>
    </citation>
    <scope>NUCLEOTIDE SEQUENCE</scope>
</reference>
<keyword evidence="2" id="KW-0378">Hydrolase</keyword>
<dbReference type="AlphaFoldDB" id="A0A8D8VTG7"/>
<dbReference type="EMBL" id="HBUF01088907">
    <property type="protein sequence ID" value="CAG6635113.1"/>
    <property type="molecule type" value="Transcribed_RNA"/>
</dbReference>
<proteinExistence type="predicted"/>
<feature type="signal peptide" evidence="6">
    <location>
        <begin position="1"/>
        <end position="19"/>
    </location>
</feature>
<feature type="region of interest" description="Disordered" evidence="5">
    <location>
        <begin position="65"/>
        <end position="106"/>
    </location>
</feature>
<feature type="compositionally biased region" description="Polar residues" evidence="5">
    <location>
        <begin position="65"/>
        <end position="79"/>
    </location>
</feature>
<dbReference type="InterPro" id="IPR009003">
    <property type="entry name" value="Peptidase_S1_PA"/>
</dbReference>
<dbReference type="Pfam" id="PF00089">
    <property type="entry name" value="Trypsin"/>
    <property type="match status" value="1"/>
</dbReference>
<keyword evidence="1 8" id="KW-0645">Protease</keyword>
<keyword evidence="3" id="KW-0720">Serine protease</keyword>
<dbReference type="Gene3D" id="2.40.10.10">
    <property type="entry name" value="Trypsin-like serine proteases"/>
    <property type="match status" value="1"/>
</dbReference>
<dbReference type="GO" id="GO:0006508">
    <property type="term" value="P:proteolysis"/>
    <property type="evidence" value="ECO:0007669"/>
    <property type="project" value="UniProtKB-KW"/>
</dbReference>
<evidence type="ECO:0000259" key="7">
    <source>
        <dbReference type="PROSITE" id="PS50240"/>
    </source>
</evidence>
<dbReference type="InterPro" id="IPR050430">
    <property type="entry name" value="Peptidase_S1"/>
</dbReference>
<feature type="domain" description="Peptidase S1" evidence="7">
    <location>
        <begin position="125"/>
        <end position="407"/>
    </location>
</feature>
<feature type="compositionally biased region" description="Polar residues" evidence="5">
    <location>
        <begin position="569"/>
        <end position="579"/>
    </location>
</feature>
<dbReference type="PANTHER" id="PTHR24276">
    <property type="entry name" value="POLYSERASE-RELATED"/>
    <property type="match status" value="1"/>
</dbReference>